<keyword evidence="1" id="KW-0812">Transmembrane</keyword>
<dbReference type="RefSeq" id="WP_377088916.1">
    <property type="nucleotide sequence ID" value="NZ_JBHSJL010000014.1"/>
</dbReference>
<dbReference type="EMBL" id="JBHUJB010000061">
    <property type="protein sequence ID" value="MFD2159960.1"/>
    <property type="molecule type" value="Genomic_DNA"/>
</dbReference>
<accession>A0ABW4ZD82</accession>
<keyword evidence="1" id="KW-1133">Transmembrane helix</keyword>
<comment type="caution">
    <text evidence="2">The sequence shown here is derived from an EMBL/GenBank/DDBJ whole genome shotgun (WGS) entry which is preliminary data.</text>
</comment>
<proteinExistence type="predicted"/>
<name>A0ABW4ZD82_9BACT</name>
<reference evidence="3" key="1">
    <citation type="journal article" date="2019" name="Int. J. Syst. Evol. Microbiol.">
        <title>The Global Catalogue of Microorganisms (GCM) 10K type strain sequencing project: providing services to taxonomists for standard genome sequencing and annotation.</title>
        <authorList>
            <consortium name="The Broad Institute Genomics Platform"/>
            <consortium name="The Broad Institute Genome Sequencing Center for Infectious Disease"/>
            <person name="Wu L."/>
            <person name="Ma J."/>
        </authorList>
    </citation>
    <scope>NUCLEOTIDE SEQUENCE [LARGE SCALE GENOMIC DNA]</scope>
    <source>
        <strain evidence="3">CCUG 57942</strain>
    </source>
</reference>
<keyword evidence="1" id="KW-0472">Membrane</keyword>
<keyword evidence="3" id="KW-1185">Reference proteome</keyword>
<dbReference type="Proteomes" id="UP001597389">
    <property type="component" value="Unassembled WGS sequence"/>
</dbReference>
<sequence length="67" mass="7261">MTAFTALSCLTCAKAFEHAGANAAGLAILFMLAIVIPVVTTIGIMIFRIARREKAHFDPQFEDSFEA</sequence>
<evidence type="ECO:0000313" key="3">
    <source>
        <dbReference type="Proteomes" id="UP001597389"/>
    </source>
</evidence>
<gene>
    <name evidence="2" type="ORF">ACFSW8_13715</name>
</gene>
<evidence type="ECO:0000313" key="2">
    <source>
        <dbReference type="EMBL" id="MFD2159960.1"/>
    </source>
</evidence>
<evidence type="ECO:0000256" key="1">
    <source>
        <dbReference type="SAM" id="Phobius"/>
    </source>
</evidence>
<protein>
    <submittedName>
        <fullName evidence="2">Uncharacterized protein</fullName>
    </submittedName>
</protein>
<feature type="transmembrane region" description="Helical" evidence="1">
    <location>
        <begin position="25"/>
        <end position="47"/>
    </location>
</feature>
<organism evidence="2 3">
    <name type="scientific">Rubritalea tangerina</name>
    <dbReference type="NCBI Taxonomy" id="430798"/>
    <lineage>
        <taxon>Bacteria</taxon>
        <taxon>Pseudomonadati</taxon>
        <taxon>Verrucomicrobiota</taxon>
        <taxon>Verrucomicrobiia</taxon>
        <taxon>Verrucomicrobiales</taxon>
        <taxon>Rubritaleaceae</taxon>
        <taxon>Rubritalea</taxon>
    </lineage>
</organism>